<reference evidence="1 2" key="1">
    <citation type="submission" date="2014-04" db="EMBL/GenBank/DDBJ databases">
        <title>Genome assembly of Hyalangium minutum DSM 14724.</title>
        <authorList>
            <person name="Sharma G."/>
            <person name="Subramanian S."/>
        </authorList>
    </citation>
    <scope>NUCLEOTIDE SEQUENCE [LARGE SCALE GENOMIC DNA]</scope>
    <source>
        <strain evidence="1 2">DSM 14724</strain>
    </source>
</reference>
<dbReference type="AlphaFoldDB" id="A0A085W6L3"/>
<comment type="caution">
    <text evidence="1">The sequence shown here is derived from an EMBL/GenBank/DDBJ whole genome shotgun (WGS) entry which is preliminary data.</text>
</comment>
<gene>
    <name evidence="1" type="ORF">DB31_2919</name>
</gene>
<accession>A0A085W6L3</accession>
<organism evidence="1 2">
    <name type="scientific">Hyalangium minutum</name>
    <dbReference type="NCBI Taxonomy" id="394096"/>
    <lineage>
        <taxon>Bacteria</taxon>
        <taxon>Pseudomonadati</taxon>
        <taxon>Myxococcota</taxon>
        <taxon>Myxococcia</taxon>
        <taxon>Myxococcales</taxon>
        <taxon>Cystobacterineae</taxon>
        <taxon>Archangiaceae</taxon>
        <taxon>Hyalangium</taxon>
    </lineage>
</organism>
<proteinExistence type="predicted"/>
<name>A0A085W6L3_9BACT</name>
<evidence type="ECO:0000313" key="1">
    <source>
        <dbReference type="EMBL" id="KFE63326.1"/>
    </source>
</evidence>
<sequence>MSLRSPYCGSAQDEIHTRWQLALLMRHLRLLPDEVTQLRTS</sequence>
<protein>
    <submittedName>
        <fullName evidence="1">Uncharacterized protein</fullName>
    </submittedName>
</protein>
<dbReference type="EMBL" id="JMCB01000018">
    <property type="protein sequence ID" value="KFE63326.1"/>
    <property type="molecule type" value="Genomic_DNA"/>
</dbReference>
<dbReference type="STRING" id="394096.DB31_2919"/>
<dbReference type="Proteomes" id="UP000028725">
    <property type="component" value="Unassembled WGS sequence"/>
</dbReference>
<evidence type="ECO:0000313" key="2">
    <source>
        <dbReference type="Proteomes" id="UP000028725"/>
    </source>
</evidence>
<keyword evidence="2" id="KW-1185">Reference proteome</keyword>